<sequence length="163" mass="18249">MVALIISLINQSTHATAVCLTSKTLRNLANGPPYGYAHLDEETPIVPSRRQHCSRALQCRLRIWPLLDCRRRTARAAEACLRIIMTLLQLMPRGCLREFDARTVVLDLDAITLLYMHQRGLTCFTPGPTRTDLHNLLSSPACRKNWLSGLTSLGVPGHLETVH</sequence>
<dbReference type="EMBL" id="ML995855">
    <property type="protein sequence ID" value="KAF2767537.1"/>
    <property type="molecule type" value="Genomic_DNA"/>
</dbReference>
<accession>A0A6G1L3U2</accession>
<dbReference type="Proteomes" id="UP000799436">
    <property type="component" value="Unassembled WGS sequence"/>
</dbReference>
<protein>
    <submittedName>
        <fullName evidence="2">Uncharacterized protein</fullName>
    </submittedName>
</protein>
<keyword evidence="3" id="KW-1185">Reference proteome</keyword>
<feature type="chain" id="PRO_5026020355" evidence="1">
    <location>
        <begin position="16"/>
        <end position="163"/>
    </location>
</feature>
<organism evidence="2 3">
    <name type="scientific">Teratosphaeria nubilosa</name>
    <dbReference type="NCBI Taxonomy" id="161662"/>
    <lineage>
        <taxon>Eukaryota</taxon>
        <taxon>Fungi</taxon>
        <taxon>Dikarya</taxon>
        <taxon>Ascomycota</taxon>
        <taxon>Pezizomycotina</taxon>
        <taxon>Dothideomycetes</taxon>
        <taxon>Dothideomycetidae</taxon>
        <taxon>Mycosphaerellales</taxon>
        <taxon>Teratosphaeriaceae</taxon>
        <taxon>Teratosphaeria</taxon>
    </lineage>
</organism>
<evidence type="ECO:0000313" key="2">
    <source>
        <dbReference type="EMBL" id="KAF2767537.1"/>
    </source>
</evidence>
<evidence type="ECO:0000313" key="3">
    <source>
        <dbReference type="Proteomes" id="UP000799436"/>
    </source>
</evidence>
<reference evidence="2" key="1">
    <citation type="journal article" date="2020" name="Stud. Mycol.">
        <title>101 Dothideomycetes genomes: a test case for predicting lifestyles and emergence of pathogens.</title>
        <authorList>
            <person name="Haridas S."/>
            <person name="Albert R."/>
            <person name="Binder M."/>
            <person name="Bloem J."/>
            <person name="Labutti K."/>
            <person name="Salamov A."/>
            <person name="Andreopoulos B."/>
            <person name="Baker S."/>
            <person name="Barry K."/>
            <person name="Bills G."/>
            <person name="Bluhm B."/>
            <person name="Cannon C."/>
            <person name="Castanera R."/>
            <person name="Culley D."/>
            <person name="Daum C."/>
            <person name="Ezra D."/>
            <person name="Gonzalez J."/>
            <person name="Henrissat B."/>
            <person name="Kuo A."/>
            <person name="Liang C."/>
            <person name="Lipzen A."/>
            <person name="Lutzoni F."/>
            <person name="Magnuson J."/>
            <person name="Mondo S."/>
            <person name="Nolan M."/>
            <person name="Ohm R."/>
            <person name="Pangilinan J."/>
            <person name="Park H.-J."/>
            <person name="Ramirez L."/>
            <person name="Alfaro M."/>
            <person name="Sun H."/>
            <person name="Tritt A."/>
            <person name="Yoshinaga Y."/>
            <person name="Zwiers L.-H."/>
            <person name="Turgeon B."/>
            <person name="Goodwin S."/>
            <person name="Spatafora J."/>
            <person name="Crous P."/>
            <person name="Grigoriev I."/>
        </authorList>
    </citation>
    <scope>NUCLEOTIDE SEQUENCE</scope>
    <source>
        <strain evidence="2">CBS 116005</strain>
    </source>
</reference>
<gene>
    <name evidence="2" type="ORF">EJ03DRAFT_147409</name>
</gene>
<feature type="signal peptide" evidence="1">
    <location>
        <begin position="1"/>
        <end position="15"/>
    </location>
</feature>
<evidence type="ECO:0000256" key="1">
    <source>
        <dbReference type="SAM" id="SignalP"/>
    </source>
</evidence>
<name>A0A6G1L3U2_9PEZI</name>
<keyword evidence="1" id="KW-0732">Signal</keyword>
<dbReference type="AlphaFoldDB" id="A0A6G1L3U2"/>
<proteinExistence type="predicted"/>